<comment type="caution">
    <text evidence="3">The sequence shown here is derived from an EMBL/GenBank/DDBJ whole genome shotgun (WGS) entry which is preliminary data.</text>
</comment>
<name>A0A073B2I1_9PSEU</name>
<evidence type="ECO:0000313" key="4">
    <source>
        <dbReference type="Proteomes" id="UP000031419"/>
    </source>
</evidence>
<dbReference type="eggNOG" id="ENOG5034AJH">
    <property type="taxonomic scope" value="Bacteria"/>
</dbReference>
<evidence type="ECO:0000313" key="3">
    <source>
        <dbReference type="EMBL" id="KEI45492.1"/>
    </source>
</evidence>
<accession>A0A073B2I1</accession>
<organism evidence="3 4">
    <name type="scientific">Saccharopolyspora rectivirgula</name>
    <dbReference type="NCBI Taxonomy" id="28042"/>
    <lineage>
        <taxon>Bacteria</taxon>
        <taxon>Bacillati</taxon>
        <taxon>Actinomycetota</taxon>
        <taxon>Actinomycetes</taxon>
        <taxon>Pseudonocardiales</taxon>
        <taxon>Pseudonocardiaceae</taxon>
        <taxon>Saccharopolyspora</taxon>
    </lineage>
</organism>
<dbReference type="Proteomes" id="UP000031419">
    <property type="component" value="Unassembled WGS sequence"/>
</dbReference>
<dbReference type="STRING" id="28042.GU90_03345"/>
<protein>
    <submittedName>
        <fullName evidence="3">Uncharacterized protein</fullName>
    </submittedName>
</protein>
<feature type="coiled-coil region" evidence="1">
    <location>
        <begin position="11"/>
        <end position="60"/>
    </location>
</feature>
<feature type="compositionally biased region" description="Pro residues" evidence="2">
    <location>
        <begin position="83"/>
        <end position="94"/>
    </location>
</feature>
<evidence type="ECO:0000256" key="2">
    <source>
        <dbReference type="SAM" id="MobiDB-lite"/>
    </source>
</evidence>
<gene>
    <name evidence="3" type="ORF">GU90_03345</name>
</gene>
<dbReference type="RefSeq" id="WP_029720777.1">
    <property type="nucleotide sequence ID" value="NZ_JAJUIW010000022.1"/>
</dbReference>
<keyword evidence="4" id="KW-1185">Reference proteome</keyword>
<evidence type="ECO:0000256" key="1">
    <source>
        <dbReference type="SAM" id="Coils"/>
    </source>
</evidence>
<keyword evidence="1" id="KW-0175">Coiled coil</keyword>
<proteinExistence type="predicted"/>
<dbReference type="EMBL" id="JNVU01000012">
    <property type="protein sequence ID" value="KEI45492.1"/>
    <property type="molecule type" value="Genomic_DNA"/>
</dbReference>
<dbReference type="AlphaFoldDB" id="A0A073B2I1"/>
<dbReference type="OrthoDB" id="5191040at2"/>
<feature type="region of interest" description="Disordered" evidence="2">
    <location>
        <begin position="82"/>
        <end position="132"/>
    </location>
</feature>
<reference evidence="3 4" key="1">
    <citation type="submission" date="2014-06" db="EMBL/GenBank/DDBJ databases">
        <title>Saccharopolyspora rectivirgula DSM-43113 Genome sequencing.</title>
        <authorList>
            <person name="Barrera C."/>
            <person name="Millon L."/>
            <person name="Rognon B."/>
            <person name="Zaugg C."/>
            <person name="Monod M."/>
        </authorList>
    </citation>
    <scope>NUCLEOTIDE SEQUENCE [LARGE SCALE GENOMIC DNA]</scope>
    <source>
        <strain evidence="3 4">DSM 43113</strain>
    </source>
</reference>
<sequence>MSKQVPASVRYKELTALAADAAEKLRQHETAKAAELAELVDAEAERLEQAEAQRDDIRADVRNRWNAALHALWDERWLEIPGMPEPDPSAPPLTPQECRKALHEASQQFHHSLDKQRFTPTALLPRRRKRAG</sequence>